<protein>
    <submittedName>
        <fullName evidence="3">4'-demethylrebeccamycin synthase</fullName>
    </submittedName>
</protein>
<dbReference type="SUPFAM" id="SSF53756">
    <property type="entry name" value="UDP-Glycosyltransferase/glycogen phosphorylase"/>
    <property type="match status" value="1"/>
</dbReference>
<dbReference type="PANTHER" id="PTHR48050">
    <property type="entry name" value="STEROL 3-BETA-GLUCOSYLTRANSFERASE"/>
    <property type="match status" value="1"/>
</dbReference>
<dbReference type="OrthoDB" id="5835829at2759"/>
<evidence type="ECO:0000259" key="2">
    <source>
        <dbReference type="Pfam" id="PF06722"/>
    </source>
</evidence>
<name>A0A194USK3_CYTMA</name>
<dbReference type="InterPro" id="IPR050426">
    <property type="entry name" value="Glycosyltransferase_28"/>
</dbReference>
<dbReference type="Pfam" id="PF06722">
    <property type="entry name" value="EryCIII-like_C"/>
    <property type="match status" value="1"/>
</dbReference>
<feature type="domain" description="Erythromycin biosynthesis protein CIII-like C-terminal" evidence="2">
    <location>
        <begin position="324"/>
        <end position="455"/>
    </location>
</feature>
<dbReference type="EMBL" id="KN714674">
    <property type="protein sequence ID" value="KUI54614.1"/>
    <property type="molecule type" value="Genomic_DNA"/>
</dbReference>
<evidence type="ECO:0000313" key="3">
    <source>
        <dbReference type="EMBL" id="KUI54614.1"/>
    </source>
</evidence>
<evidence type="ECO:0000313" key="4">
    <source>
        <dbReference type="Proteomes" id="UP000078576"/>
    </source>
</evidence>
<accession>A0A194USK3</accession>
<dbReference type="GO" id="GO:0008194">
    <property type="term" value="F:UDP-glycosyltransferase activity"/>
    <property type="evidence" value="ECO:0007669"/>
    <property type="project" value="InterPro"/>
</dbReference>
<dbReference type="Proteomes" id="UP000078576">
    <property type="component" value="Unassembled WGS sequence"/>
</dbReference>
<dbReference type="InterPro" id="IPR010610">
    <property type="entry name" value="EryCIII-like_C"/>
</dbReference>
<dbReference type="InterPro" id="IPR002213">
    <property type="entry name" value="UDP_glucos_trans"/>
</dbReference>
<dbReference type="STRING" id="694573.A0A194USK3"/>
<dbReference type="CDD" id="cd03784">
    <property type="entry name" value="GT1_Gtf-like"/>
    <property type="match status" value="1"/>
</dbReference>
<sequence>MAVNRPLILFATLPFEGHMTPALQISGHLVSKGFHVTLVTAEVWRPAVEACEARFSPALGLLGSPLEILGLYPEVWSGNNGPQRTVRQLEFANIDIMPSALESVRFGLMNIKGENPDSEVIVLCDTSYPAGFALKLGAQVPGFDKPIKTVGISVSLPFWTDPKTPPYLSGLPYDDSEAGQARNKLVASTMWPQPLRSKAQETLKSCGIAARFDSVLDDYKDDSVEHIIWDSWWVCHNTTLQMCIPSLEYPSNWPPHCKFGGMLPIKALTKDLAYPEWFEEVVTNSSQQAAVDADGKRKKIVVVAQGTVIQDHNILVVPTIKALCNRDDLLVVAILCRRGATLSIDGGLPANARVIDYFPYDALLAHADVFITNSGYGGFAHAVSNGVPMVQTGDTEDKMDVGRRIVWSGLGEYVNPITVENIGDSVGRVLERDKFMKRAQELRKEADEFKTFEVVEREIMALMK</sequence>
<evidence type="ECO:0000256" key="1">
    <source>
        <dbReference type="ARBA" id="ARBA00022679"/>
    </source>
</evidence>
<gene>
    <name evidence="3" type="ORF">VP1G_01950</name>
</gene>
<keyword evidence="4" id="KW-1185">Reference proteome</keyword>
<keyword evidence="1" id="KW-0808">Transferase</keyword>
<dbReference type="Gene3D" id="3.40.50.2000">
    <property type="entry name" value="Glycogen Phosphorylase B"/>
    <property type="match status" value="2"/>
</dbReference>
<dbReference type="PANTHER" id="PTHR48050:SF13">
    <property type="entry name" value="STEROL 3-BETA-GLUCOSYLTRANSFERASE UGT80A2"/>
    <property type="match status" value="1"/>
</dbReference>
<dbReference type="AlphaFoldDB" id="A0A194USK3"/>
<dbReference type="GO" id="GO:0016758">
    <property type="term" value="F:hexosyltransferase activity"/>
    <property type="evidence" value="ECO:0007669"/>
    <property type="project" value="UniProtKB-ARBA"/>
</dbReference>
<reference evidence="4" key="1">
    <citation type="submission" date="2014-12" db="EMBL/GenBank/DDBJ databases">
        <title>Genome Sequence of Valsa Canker Pathogens Uncovers a Specific Adaption of Colonization on Woody Bark.</title>
        <authorList>
            <person name="Yin Z."/>
            <person name="Liu H."/>
            <person name="Gao X."/>
            <person name="Li Z."/>
            <person name="Song N."/>
            <person name="Ke X."/>
            <person name="Dai Q."/>
            <person name="Wu Y."/>
            <person name="Sun Y."/>
            <person name="Xu J.-R."/>
            <person name="Kang Z.K."/>
            <person name="Wang L."/>
            <person name="Huang L."/>
        </authorList>
    </citation>
    <scope>NUCLEOTIDE SEQUENCE [LARGE SCALE GENOMIC DNA]</scope>
    <source>
        <strain evidence="4">SXYL134</strain>
    </source>
</reference>
<organism evidence="3 4">
    <name type="scientific">Cytospora mali</name>
    <name type="common">Apple Valsa canker fungus</name>
    <name type="synonym">Valsa mali</name>
    <dbReference type="NCBI Taxonomy" id="578113"/>
    <lineage>
        <taxon>Eukaryota</taxon>
        <taxon>Fungi</taxon>
        <taxon>Dikarya</taxon>
        <taxon>Ascomycota</taxon>
        <taxon>Pezizomycotina</taxon>
        <taxon>Sordariomycetes</taxon>
        <taxon>Sordariomycetidae</taxon>
        <taxon>Diaporthales</taxon>
        <taxon>Cytosporaceae</taxon>
        <taxon>Cytospora</taxon>
    </lineage>
</organism>
<proteinExistence type="predicted"/>